<feature type="domain" description="HAMP" evidence="12">
    <location>
        <begin position="299"/>
        <end position="353"/>
    </location>
</feature>
<evidence type="ECO:0000256" key="8">
    <source>
        <dbReference type="ARBA" id="ARBA00029447"/>
    </source>
</evidence>
<comment type="similarity">
    <text evidence="8">Belongs to the methyl-accepting chemotaxis (MCP) protein family.</text>
</comment>
<feature type="transmembrane region" description="Helical" evidence="10">
    <location>
        <begin position="276"/>
        <end position="302"/>
    </location>
</feature>
<evidence type="ECO:0000256" key="1">
    <source>
        <dbReference type="ARBA" id="ARBA00004651"/>
    </source>
</evidence>
<dbReference type="EMBL" id="APLQ01000011">
    <property type="protein sequence ID" value="ENO15885.2"/>
    <property type="molecule type" value="Genomic_DNA"/>
</dbReference>
<dbReference type="CDD" id="cd12913">
    <property type="entry name" value="PDC1_MCP_like"/>
    <property type="match status" value="1"/>
</dbReference>
<dbReference type="GO" id="GO:0005886">
    <property type="term" value="C:plasma membrane"/>
    <property type="evidence" value="ECO:0007669"/>
    <property type="project" value="UniProtKB-SubCell"/>
</dbReference>
<keyword evidence="3" id="KW-0145">Chemotaxis</keyword>
<evidence type="ECO:0000256" key="6">
    <source>
        <dbReference type="ARBA" id="ARBA00023136"/>
    </source>
</evidence>
<dbReference type="SMART" id="SM00304">
    <property type="entry name" value="HAMP"/>
    <property type="match status" value="2"/>
</dbReference>
<dbReference type="InterPro" id="IPR033479">
    <property type="entry name" value="dCache_1"/>
</dbReference>
<dbReference type="STRING" id="626887.J057_11051"/>
<dbReference type="PANTHER" id="PTHR32089">
    <property type="entry name" value="METHYL-ACCEPTING CHEMOTAXIS PROTEIN MCPB"/>
    <property type="match status" value="1"/>
</dbReference>
<dbReference type="FunFam" id="1.10.287.950:FF:000001">
    <property type="entry name" value="Methyl-accepting chemotaxis sensory transducer"/>
    <property type="match status" value="1"/>
</dbReference>
<dbReference type="eggNOG" id="COG0840">
    <property type="taxonomic scope" value="Bacteria"/>
</dbReference>
<accession>N6W030</accession>
<keyword evidence="4 10" id="KW-0812">Transmembrane</keyword>
<dbReference type="InterPro" id="IPR029151">
    <property type="entry name" value="Sensor-like_sf"/>
</dbReference>
<dbReference type="InterPro" id="IPR003660">
    <property type="entry name" value="HAMP_dom"/>
</dbReference>
<evidence type="ECO:0000256" key="9">
    <source>
        <dbReference type="PROSITE-ProRule" id="PRU00284"/>
    </source>
</evidence>
<dbReference type="SUPFAM" id="SSF103190">
    <property type="entry name" value="Sensory domain-like"/>
    <property type="match status" value="1"/>
</dbReference>
<dbReference type="Pfam" id="PF00015">
    <property type="entry name" value="MCPsignal"/>
    <property type="match status" value="1"/>
</dbReference>
<evidence type="ECO:0000256" key="5">
    <source>
        <dbReference type="ARBA" id="ARBA00022989"/>
    </source>
</evidence>
<dbReference type="Pfam" id="PF02743">
    <property type="entry name" value="dCache_1"/>
    <property type="match status" value="1"/>
</dbReference>
<comment type="subcellular location">
    <subcellularLocation>
        <location evidence="1">Cell membrane</location>
        <topology evidence="1">Multi-pass membrane protein</topology>
    </subcellularLocation>
</comment>
<dbReference type="CDD" id="cd12912">
    <property type="entry name" value="PDC2_MCP_like"/>
    <property type="match status" value="1"/>
</dbReference>
<dbReference type="InterPro" id="IPR004089">
    <property type="entry name" value="MCPsignal_dom"/>
</dbReference>
<name>N6W030_9GAMM</name>
<organism evidence="13 14">
    <name type="scientific">Marinobacter nanhaiticus D15-8W</name>
    <dbReference type="NCBI Taxonomy" id="626887"/>
    <lineage>
        <taxon>Bacteria</taxon>
        <taxon>Pseudomonadati</taxon>
        <taxon>Pseudomonadota</taxon>
        <taxon>Gammaproteobacteria</taxon>
        <taxon>Pseudomonadales</taxon>
        <taxon>Marinobacteraceae</taxon>
        <taxon>Marinobacter</taxon>
    </lineage>
</organism>
<evidence type="ECO:0000313" key="14">
    <source>
        <dbReference type="Proteomes" id="UP000013165"/>
    </source>
</evidence>
<dbReference type="PROSITE" id="PS50111">
    <property type="entry name" value="CHEMOTAXIS_TRANSDUC_2"/>
    <property type="match status" value="1"/>
</dbReference>
<evidence type="ECO:0000256" key="10">
    <source>
        <dbReference type="SAM" id="Phobius"/>
    </source>
</evidence>
<gene>
    <name evidence="13" type="ORF">J057_11051</name>
</gene>
<dbReference type="Gene3D" id="1.10.287.950">
    <property type="entry name" value="Methyl-accepting chemotaxis protein"/>
    <property type="match status" value="1"/>
</dbReference>
<evidence type="ECO:0000256" key="3">
    <source>
        <dbReference type="ARBA" id="ARBA00022500"/>
    </source>
</evidence>
<keyword evidence="6 10" id="KW-0472">Membrane</keyword>
<evidence type="ECO:0000256" key="2">
    <source>
        <dbReference type="ARBA" id="ARBA00022475"/>
    </source>
</evidence>
<evidence type="ECO:0000259" key="12">
    <source>
        <dbReference type="PROSITE" id="PS50885"/>
    </source>
</evidence>
<dbReference type="SMART" id="SM00283">
    <property type="entry name" value="MA"/>
    <property type="match status" value="1"/>
</dbReference>
<evidence type="ECO:0000256" key="7">
    <source>
        <dbReference type="ARBA" id="ARBA00023224"/>
    </source>
</evidence>
<keyword evidence="7 9" id="KW-0807">Transducer</keyword>
<comment type="caution">
    <text evidence="13">The sequence shown here is derived from an EMBL/GenBank/DDBJ whole genome shotgun (WGS) entry which is preliminary data.</text>
</comment>
<dbReference type="HOGENOM" id="CLU_000445_107_19_6"/>
<sequence length="630" mass="68619">MKNWSLRSKLLLTSMLCLVVLTTAMLWLSLSSLRSNIDETLDRDVDLFATAFATNVSNWMEDRRNSLKQVAQVIPQNPDIEPYKFLDLVNQGLAFSIVYYGTEEGEMLRSDPTITVEGYDPRVRSWYKGAMANQGSFLTTPFTSKSTGDYVVTLAEPVRRNGDIIGVVGGNLTLDTLTQNVNELDVPGDGYAVLIDKSDQLVAHPDPDWQRKPGSEFSELFELQTLEKLVAEDELHQAKINGEDSLLFAVDIPGTNWVLVLIMDEATLMAPVRDQLFIQLGAATVVVIVAIVILLMLFKVLFRGLEGITRSLDEIASGDGDLTKRLAVDSRDEIGQLAGSFNRFVEQLHGIISRLSKASGELMEQADQSASSANAQHDRVQRHKSEIDKVATAVTEMASATQEIASNAELTADSAQQTVTLSDSGRAQVEQSRHSIENLAREVGDASDIISELSQHAQNINSILSTITGIAEQTNLLALNAAIEAARAGEHGRGFAVVADEVRVLSRRTHESTKEIENMIEALQSATGRAVTSMEKGAKIASQSVTDAEEASRSLVQISDAITHINDMAAQIAAAAEEQASVTVEINRNTETIREVGDEMAAESEVASRAANRLRDVGGRVHADVGRFRL</sequence>
<dbReference type="CDD" id="cd06225">
    <property type="entry name" value="HAMP"/>
    <property type="match status" value="1"/>
</dbReference>
<proteinExistence type="inferred from homology"/>
<dbReference type="Gene3D" id="3.30.450.20">
    <property type="entry name" value="PAS domain"/>
    <property type="match status" value="2"/>
</dbReference>
<dbReference type="CDD" id="cd11386">
    <property type="entry name" value="MCP_signal"/>
    <property type="match status" value="1"/>
</dbReference>
<evidence type="ECO:0000259" key="11">
    <source>
        <dbReference type="PROSITE" id="PS50111"/>
    </source>
</evidence>
<dbReference type="SUPFAM" id="SSF58104">
    <property type="entry name" value="Methyl-accepting chemotaxis protein (MCP) signaling domain"/>
    <property type="match status" value="1"/>
</dbReference>
<dbReference type="AlphaFoldDB" id="N6W030"/>
<dbReference type="PANTHER" id="PTHR32089:SF117">
    <property type="entry name" value="METHYL ACCEPTING SENSORY TRANSDUCER WITH CACHE_1 SMALL MOLECULE BINDING DOMAIN"/>
    <property type="match status" value="1"/>
</dbReference>
<dbReference type="Pfam" id="PF00672">
    <property type="entry name" value="HAMP"/>
    <property type="match status" value="1"/>
</dbReference>
<keyword evidence="14" id="KW-1185">Reference proteome</keyword>
<feature type="domain" description="Methyl-accepting transducer" evidence="11">
    <location>
        <begin position="358"/>
        <end position="594"/>
    </location>
</feature>
<keyword evidence="2" id="KW-1003">Cell membrane</keyword>
<dbReference type="Proteomes" id="UP000013165">
    <property type="component" value="Unassembled WGS sequence"/>
</dbReference>
<dbReference type="GO" id="GO:0006935">
    <property type="term" value="P:chemotaxis"/>
    <property type="evidence" value="ECO:0007669"/>
    <property type="project" value="UniProtKB-KW"/>
</dbReference>
<dbReference type="OrthoDB" id="2489132at2"/>
<evidence type="ECO:0000313" key="13">
    <source>
        <dbReference type="EMBL" id="ENO15885.2"/>
    </source>
</evidence>
<evidence type="ECO:0000256" key="4">
    <source>
        <dbReference type="ARBA" id="ARBA00022692"/>
    </source>
</evidence>
<dbReference type="GO" id="GO:0007165">
    <property type="term" value="P:signal transduction"/>
    <property type="evidence" value="ECO:0007669"/>
    <property type="project" value="UniProtKB-KW"/>
</dbReference>
<dbReference type="PATRIC" id="fig|626887.3.peg.2216"/>
<keyword evidence="5 10" id="KW-1133">Transmembrane helix</keyword>
<reference evidence="13 14" key="1">
    <citation type="journal article" date="2013" name="Genome Announc.">
        <title>Genome Sequence of the Polycyclic Aromatic Hydrocarbon-Degrading Bacterium Strain Marinobacter nanhaiticus D15-8WT.</title>
        <authorList>
            <person name="Cui Z."/>
            <person name="Gao W."/>
            <person name="Li Q."/>
            <person name="Xu G."/>
            <person name="Zheng L."/>
        </authorList>
    </citation>
    <scope>NUCLEOTIDE SEQUENCE [LARGE SCALE GENOMIC DNA]</scope>
    <source>
        <strain evidence="13 14">D15-8W</strain>
    </source>
</reference>
<protein>
    <submittedName>
        <fullName evidence="13">HAMP domain-containing protein</fullName>
    </submittedName>
</protein>
<dbReference type="PROSITE" id="PS50885">
    <property type="entry name" value="HAMP"/>
    <property type="match status" value="1"/>
</dbReference>